<organism evidence="2 3">
    <name type="scientific">Lacticaseibacillus mingshuiensis</name>
    <dbReference type="NCBI Taxonomy" id="2799574"/>
    <lineage>
        <taxon>Bacteria</taxon>
        <taxon>Bacillati</taxon>
        <taxon>Bacillota</taxon>
        <taxon>Bacilli</taxon>
        <taxon>Lactobacillales</taxon>
        <taxon>Lactobacillaceae</taxon>
        <taxon>Lacticaseibacillus</taxon>
    </lineage>
</organism>
<feature type="compositionally biased region" description="Low complexity" evidence="1">
    <location>
        <begin position="13"/>
        <end position="31"/>
    </location>
</feature>
<dbReference type="Pfam" id="PF14265">
    <property type="entry name" value="DUF4355"/>
    <property type="match status" value="1"/>
</dbReference>
<reference evidence="3" key="1">
    <citation type="journal article" date="2019" name="Int. J. Syst. Evol. Microbiol.">
        <title>The Global Catalogue of Microorganisms (GCM) 10K type strain sequencing project: providing services to taxonomists for standard genome sequencing and annotation.</title>
        <authorList>
            <consortium name="The Broad Institute Genomics Platform"/>
            <consortium name="The Broad Institute Genome Sequencing Center for Infectious Disease"/>
            <person name="Wu L."/>
            <person name="Ma J."/>
        </authorList>
    </citation>
    <scope>NUCLEOTIDE SEQUENCE [LARGE SCALE GENOMIC DNA]</scope>
    <source>
        <strain evidence="3">CCM 8980</strain>
    </source>
</reference>
<proteinExistence type="predicted"/>
<dbReference type="InterPro" id="IPR025580">
    <property type="entry name" value="Gp46"/>
</dbReference>
<evidence type="ECO:0000313" key="2">
    <source>
        <dbReference type="EMBL" id="MFD1430620.1"/>
    </source>
</evidence>
<feature type="compositionally biased region" description="Basic and acidic residues" evidence="1">
    <location>
        <begin position="57"/>
        <end position="101"/>
    </location>
</feature>
<protein>
    <submittedName>
        <fullName evidence="2">DUF4355 domain-containing protein</fullName>
    </submittedName>
</protein>
<keyword evidence="3" id="KW-1185">Reference proteome</keyword>
<dbReference type="RefSeq" id="WP_203628590.1">
    <property type="nucleotide sequence ID" value="NZ_BOLQ01000037.1"/>
</dbReference>
<dbReference type="EMBL" id="JBHTOC010000014">
    <property type="protein sequence ID" value="MFD1430620.1"/>
    <property type="molecule type" value="Genomic_DNA"/>
</dbReference>
<feature type="compositionally biased region" description="Acidic residues" evidence="1">
    <location>
        <begin position="1"/>
        <end position="12"/>
    </location>
</feature>
<sequence length="183" mass="20103">MAEETQAQEEIESTQTTETTTQAPTTYTQAQLDSEADKRAAKALETAKAKWQAEQAKALEDAKSEGARLAKMTEDEKTKELEKQRQAELDKREAELNRRELSTSTKSLLVDKGLPTDFAGSLVALGDAGKIKTAVENIQKTIQETVNKQVEAKLQTDSPKNGASALDGADDPFKKIMAQYKKK</sequence>
<dbReference type="Proteomes" id="UP001597196">
    <property type="component" value="Unassembled WGS sequence"/>
</dbReference>
<feature type="compositionally biased region" description="Basic and acidic residues" evidence="1">
    <location>
        <begin position="35"/>
        <end position="48"/>
    </location>
</feature>
<accession>A0ABW4CLI5</accession>
<name>A0ABW4CLI5_9LACO</name>
<feature type="region of interest" description="Disordered" evidence="1">
    <location>
        <begin position="1"/>
        <end position="102"/>
    </location>
</feature>
<gene>
    <name evidence="2" type="ORF">ACFQ4P_10205</name>
</gene>
<evidence type="ECO:0000313" key="3">
    <source>
        <dbReference type="Proteomes" id="UP001597196"/>
    </source>
</evidence>
<comment type="caution">
    <text evidence="2">The sequence shown here is derived from an EMBL/GenBank/DDBJ whole genome shotgun (WGS) entry which is preliminary data.</text>
</comment>
<evidence type="ECO:0000256" key="1">
    <source>
        <dbReference type="SAM" id="MobiDB-lite"/>
    </source>
</evidence>